<reference evidence="1" key="1">
    <citation type="journal article" date="2021" name="New Phytol.">
        <title>Evolutionary innovations through gain and loss of genes in the ectomycorrhizal Boletales.</title>
        <authorList>
            <person name="Wu G."/>
            <person name="Miyauchi S."/>
            <person name="Morin E."/>
            <person name="Kuo A."/>
            <person name="Drula E."/>
            <person name="Varga T."/>
            <person name="Kohler A."/>
            <person name="Feng B."/>
            <person name="Cao Y."/>
            <person name="Lipzen A."/>
            <person name="Daum C."/>
            <person name="Hundley H."/>
            <person name="Pangilinan J."/>
            <person name="Johnson J."/>
            <person name="Barry K."/>
            <person name="LaButti K."/>
            <person name="Ng V."/>
            <person name="Ahrendt S."/>
            <person name="Min B."/>
            <person name="Choi I.G."/>
            <person name="Park H."/>
            <person name="Plett J.M."/>
            <person name="Magnuson J."/>
            <person name="Spatafora J.W."/>
            <person name="Nagy L.G."/>
            <person name="Henrissat B."/>
            <person name="Grigoriev I.V."/>
            <person name="Yang Z.L."/>
            <person name="Xu J."/>
            <person name="Martin F.M."/>
        </authorList>
    </citation>
    <scope>NUCLEOTIDE SEQUENCE</scope>
    <source>
        <strain evidence="1">KUC20120723A-06</strain>
    </source>
</reference>
<accession>A0ACB8BNA6</accession>
<sequence>MALRRLAQANNAANTPGSPHSPSPRLNSNTQTPSTPRTRVSYADSPSLTPSISSSTPFDWDAARSRRPPPYATPVNSKRRPRMSTAVGGKSVTPKKVVRKKGVLERLSAIPSRVMFEISLFPHNVPLPAPRTSAWLIGAAMHLLHLSVRVSQVRAVSDSDLGWEDMYWERDRKGWFDWTMPTTFILVAASTLNALHLFTQTRTYQLHRRNQTDPVASPHAAFVDSPARTRSPSPDGPTPTPSFRKRLLRLFVSFVLFSWRIFLASWRFLLGITPATPSSSSPPRGAALAQIQQLEVWTPGELERALLSIYSPAHALLWMGTGATNWMLMCFVMGVVGVQISVLVKAYEGLVKDRAILAAEVMHEYNEGFVYPRINPVRRDVAVMTHQSEMVNVWED</sequence>
<organism evidence="1 2">
    <name type="scientific">Leucogyrophana mollusca</name>
    <dbReference type="NCBI Taxonomy" id="85980"/>
    <lineage>
        <taxon>Eukaryota</taxon>
        <taxon>Fungi</taxon>
        <taxon>Dikarya</taxon>
        <taxon>Basidiomycota</taxon>
        <taxon>Agaricomycotina</taxon>
        <taxon>Agaricomycetes</taxon>
        <taxon>Agaricomycetidae</taxon>
        <taxon>Boletales</taxon>
        <taxon>Boletales incertae sedis</taxon>
        <taxon>Leucogyrophana</taxon>
    </lineage>
</organism>
<evidence type="ECO:0000313" key="1">
    <source>
        <dbReference type="EMBL" id="KAH7926338.1"/>
    </source>
</evidence>
<proteinExistence type="predicted"/>
<keyword evidence="2" id="KW-1185">Reference proteome</keyword>
<comment type="caution">
    <text evidence="1">The sequence shown here is derived from an EMBL/GenBank/DDBJ whole genome shotgun (WGS) entry which is preliminary data.</text>
</comment>
<dbReference type="Proteomes" id="UP000790709">
    <property type="component" value="Unassembled WGS sequence"/>
</dbReference>
<gene>
    <name evidence="1" type="ORF">BV22DRAFT_1009407</name>
</gene>
<name>A0ACB8BNA6_9AGAM</name>
<protein>
    <submittedName>
        <fullName evidence="1">Uncharacterized protein</fullName>
    </submittedName>
</protein>
<dbReference type="EMBL" id="MU266385">
    <property type="protein sequence ID" value="KAH7926338.1"/>
    <property type="molecule type" value="Genomic_DNA"/>
</dbReference>
<evidence type="ECO:0000313" key="2">
    <source>
        <dbReference type="Proteomes" id="UP000790709"/>
    </source>
</evidence>